<dbReference type="Proteomes" id="UP000238348">
    <property type="component" value="Chromosome"/>
</dbReference>
<feature type="transmembrane region" description="Helical" evidence="1">
    <location>
        <begin position="341"/>
        <end position="359"/>
    </location>
</feature>
<dbReference type="GO" id="GO:0016747">
    <property type="term" value="F:acyltransferase activity, transferring groups other than amino-acyl groups"/>
    <property type="evidence" value="ECO:0007669"/>
    <property type="project" value="InterPro"/>
</dbReference>
<dbReference type="EMBL" id="CP012673">
    <property type="protein sequence ID" value="AUX41209.1"/>
    <property type="molecule type" value="Genomic_DNA"/>
</dbReference>
<dbReference type="OrthoDB" id="5501619at2"/>
<feature type="transmembrane region" description="Helical" evidence="1">
    <location>
        <begin position="56"/>
        <end position="80"/>
    </location>
</feature>
<evidence type="ECO:0000313" key="4">
    <source>
        <dbReference type="Proteomes" id="UP000238348"/>
    </source>
</evidence>
<keyword evidence="1" id="KW-1133">Transmembrane helix</keyword>
<reference evidence="3 4" key="1">
    <citation type="submission" date="2015-09" db="EMBL/GenBank/DDBJ databases">
        <title>Sorangium comparison.</title>
        <authorList>
            <person name="Zaburannyi N."/>
            <person name="Bunk B."/>
            <person name="Overmann J."/>
            <person name="Mueller R."/>
        </authorList>
    </citation>
    <scope>NUCLEOTIDE SEQUENCE [LARGE SCALE GENOMIC DNA]</scope>
    <source>
        <strain evidence="3 4">So ce26</strain>
    </source>
</reference>
<feature type="transmembrane region" description="Helical" evidence="1">
    <location>
        <begin position="224"/>
        <end position="242"/>
    </location>
</feature>
<dbReference type="GO" id="GO:0016020">
    <property type="term" value="C:membrane"/>
    <property type="evidence" value="ECO:0007669"/>
    <property type="project" value="TreeGrafter"/>
</dbReference>
<accession>A0A2L0EPI2</accession>
<feature type="transmembrane region" description="Helical" evidence="1">
    <location>
        <begin position="254"/>
        <end position="272"/>
    </location>
</feature>
<name>A0A2L0EPI2_SORCE</name>
<evidence type="ECO:0000313" key="3">
    <source>
        <dbReference type="EMBL" id="AUX41209.1"/>
    </source>
</evidence>
<evidence type="ECO:0000256" key="1">
    <source>
        <dbReference type="SAM" id="Phobius"/>
    </source>
</evidence>
<feature type="transmembrane region" description="Helical" evidence="1">
    <location>
        <begin position="195"/>
        <end position="218"/>
    </location>
</feature>
<dbReference type="AlphaFoldDB" id="A0A2L0EPI2"/>
<dbReference type="RefSeq" id="WP_159396884.1">
    <property type="nucleotide sequence ID" value="NZ_CP012673.1"/>
</dbReference>
<dbReference type="PANTHER" id="PTHR23028:SF53">
    <property type="entry name" value="ACYL_TRANSF_3 DOMAIN-CONTAINING PROTEIN"/>
    <property type="match status" value="1"/>
</dbReference>
<feature type="transmembrane region" description="Helical" evidence="1">
    <location>
        <begin position="316"/>
        <end position="335"/>
    </location>
</feature>
<evidence type="ECO:0000259" key="2">
    <source>
        <dbReference type="Pfam" id="PF01757"/>
    </source>
</evidence>
<keyword evidence="1" id="KW-0812">Transmembrane</keyword>
<gene>
    <name evidence="3" type="ORF">SOCE26_026190</name>
</gene>
<dbReference type="InterPro" id="IPR002656">
    <property type="entry name" value="Acyl_transf_3_dom"/>
</dbReference>
<keyword evidence="1" id="KW-0472">Membrane</keyword>
<protein>
    <recommendedName>
        <fullName evidence="2">Acyltransferase 3 domain-containing protein</fullName>
    </recommendedName>
</protein>
<dbReference type="Pfam" id="PF01757">
    <property type="entry name" value="Acyl_transf_3"/>
    <property type="match status" value="1"/>
</dbReference>
<dbReference type="PANTHER" id="PTHR23028">
    <property type="entry name" value="ACETYLTRANSFERASE"/>
    <property type="match status" value="1"/>
</dbReference>
<feature type="transmembrane region" description="Helical" evidence="1">
    <location>
        <begin position="284"/>
        <end position="304"/>
    </location>
</feature>
<feature type="transmembrane region" description="Helical" evidence="1">
    <location>
        <begin position="101"/>
        <end position="122"/>
    </location>
</feature>
<organism evidence="3 4">
    <name type="scientific">Sorangium cellulosum</name>
    <name type="common">Polyangium cellulosum</name>
    <dbReference type="NCBI Taxonomy" id="56"/>
    <lineage>
        <taxon>Bacteria</taxon>
        <taxon>Pseudomonadati</taxon>
        <taxon>Myxococcota</taxon>
        <taxon>Polyangia</taxon>
        <taxon>Polyangiales</taxon>
        <taxon>Polyangiaceae</taxon>
        <taxon>Sorangium</taxon>
    </lineage>
</organism>
<proteinExistence type="predicted"/>
<dbReference type="InterPro" id="IPR050879">
    <property type="entry name" value="Acyltransferase_3"/>
</dbReference>
<sequence length="382" mass="41389">MTQALAEPLTPPPEARPAARIAARENNFDLVRILAALQVALLHASAHMKVPPEGVWAHLAAVLRVFPGVPIFFVVSGFLISASYERNPDLRSYFRARLLRIYPALWVCLAISLAVAGAFGFLPPDVVLSPLFAAWLAGQITLVQFYNPPFLRGFGIGVLNGSLWTIPVELTFYVCVPALYGALVRGRARRTSNALLGLVALASFTVGYAMTTGVFGPIQAMQTKVVQVTVAPHLYMFLLGVLAQRNWDVVERLLRGRFLLWIVPYTALALALQQQILGGPLLTALARAMLAATVLSGAFSAPWLSARALRHQDISYGFYLYHMVIINVFIALGLVGRLSHLLAALGLTVLAALASWRLIEKPALARKGGALVKRGEHAQAAS</sequence>
<dbReference type="GO" id="GO:0000271">
    <property type="term" value="P:polysaccharide biosynthetic process"/>
    <property type="evidence" value="ECO:0007669"/>
    <property type="project" value="TreeGrafter"/>
</dbReference>
<feature type="transmembrane region" description="Helical" evidence="1">
    <location>
        <begin position="163"/>
        <end position="183"/>
    </location>
</feature>
<feature type="domain" description="Acyltransferase 3" evidence="2">
    <location>
        <begin position="27"/>
        <end position="355"/>
    </location>
</feature>